<dbReference type="AlphaFoldDB" id="A0A6G0XR40"/>
<gene>
    <name evidence="1" type="ORF">Ae201684_002074</name>
</gene>
<evidence type="ECO:0000313" key="1">
    <source>
        <dbReference type="EMBL" id="KAF0743013.1"/>
    </source>
</evidence>
<keyword evidence="2" id="KW-1185">Reference proteome</keyword>
<organism evidence="1 2">
    <name type="scientific">Aphanomyces euteiches</name>
    <dbReference type="NCBI Taxonomy" id="100861"/>
    <lineage>
        <taxon>Eukaryota</taxon>
        <taxon>Sar</taxon>
        <taxon>Stramenopiles</taxon>
        <taxon>Oomycota</taxon>
        <taxon>Saprolegniomycetes</taxon>
        <taxon>Saprolegniales</taxon>
        <taxon>Verrucalvaceae</taxon>
        <taxon>Aphanomyces</taxon>
    </lineage>
</organism>
<comment type="caution">
    <text evidence="1">The sequence shown here is derived from an EMBL/GenBank/DDBJ whole genome shotgun (WGS) entry which is preliminary data.</text>
</comment>
<sequence length="98" mass="11656">MSFNCHSARRNVNHVSRRSAIILHFTNKPRLWSKFTFRSEPSSLQRRLGRSSIFQCPLSVEWTRRWTRAKTFMNMHAALGTRTQPSLTRLEEQVPWIK</sequence>
<reference evidence="1 2" key="1">
    <citation type="submission" date="2019-07" db="EMBL/GenBank/DDBJ databases">
        <title>Genomics analysis of Aphanomyces spp. identifies a new class of oomycete effector associated with host adaptation.</title>
        <authorList>
            <person name="Gaulin E."/>
        </authorList>
    </citation>
    <scope>NUCLEOTIDE SEQUENCE [LARGE SCALE GENOMIC DNA]</scope>
    <source>
        <strain evidence="1 2">ATCC 201684</strain>
    </source>
</reference>
<name>A0A6G0XR40_9STRA</name>
<dbReference type="EMBL" id="VJMJ01000022">
    <property type="protein sequence ID" value="KAF0743013.1"/>
    <property type="molecule type" value="Genomic_DNA"/>
</dbReference>
<evidence type="ECO:0000313" key="2">
    <source>
        <dbReference type="Proteomes" id="UP000481153"/>
    </source>
</evidence>
<accession>A0A6G0XR40</accession>
<dbReference type="Proteomes" id="UP000481153">
    <property type="component" value="Unassembled WGS sequence"/>
</dbReference>
<protein>
    <submittedName>
        <fullName evidence="1">Uncharacterized protein</fullName>
    </submittedName>
</protein>
<proteinExistence type="predicted"/>